<sequence length="223" mass="23867">MIQAVDVTKDPELSAKLITDATNLDRMHDLDTPGAWEFDFTKQEKYTFSPGSVVNANAATFPALTKIGMTLAQLNLGPCAMLAPHWHPRGTNLVIAVSGNTTTYMVAENGAKPVITTLTPGRMTVFPQASLHTMQNNGCENAQLISALDTADTGTTNVLNAMFDNIPQEILAASFGIPDFNVEEMKKGVAGVGTGSVMGSYECQKRCGIEGGKTNKAKRVVDW</sequence>
<proteinExistence type="inferred from homology"/>
<dbReference type="InterPro" id="IPR011051">
    <property type="entry name" value="RmlC_Cupin_sf"/>
</dbReference>
<dbReference type="Pfam" id="PF00190">
    <property type="entry name" value="Cupin_1"/>
    <property type="match status" value="1"/>
</dbReference>
<dbReference type="SMART" id="SM00835">
    <property type="entry name" value="Cupin_1"/>
    <property type="match status" value="1"/>
</dbReference>
<dbReference type="EMBL" id="ML977323">
    <property type="protein sequence ID" value="KAF2115297.1"/>
    <property type="molecule type" value="Genomic_DNA"/>
</dbReference>
<dbReference type="InterPro" id="IPR006045">
    <property type="entry name" value="Cupin_1"/>
</dbReference>
<evidence type="ECO:0000256" key="5">
    <source>
        <dbReference type="ARBA" id="ARBA00023211"/>
    </source>
</evidence>
<reference evidence="7" key="1">
    <citation type="journal article" date="2020" name="Stud. Mycol.">
        <title>101 Dothideomycetes genomes: a test case for predicting lifestyles and emergence of pathogens.</title>
        <authorList>
            <person name="Haridas S."/>
            <person name="Albert R."/>
            <person name="Binder M."/>
            <person name="Bloem J."/>
            <person name="Labutti K."/>
            <person name="Salamov A."/>
            <person name="Andreopoulos B."/>
            <person name="Baker S."/>
            <person name="Barry K."/>
            <person name="Bills G."/>
            <person name="Bluhm B."/>
            <person name="Cannon C."/>
            <person name="Castanera R."/>
            <person name="Culley D."/>
            <person name="Daum C."/>
            <person name="Ezra D."/>
            <person name="Gonzalez J."/>
            <person name="Henrissat B."/>
            <person name="Kuo A."/>
            <person name="Liang C."/>
            <person name="Lipzen A."/>
            <person name="Lutzoni F."/>
            <person name="Magnuson J."/>
            <person name="Mondo S."/>
            <person name="Nolan M."/>
            <person name="Ohm R."/>
            <person name="Pangilinan J."/>
            <person name="Park H.-J."/>
            <person name="Ramirez L."/>
            <person name="Alfaro M."/>
            <person name="Sun H."/>
            <person name="Tritt A."/>
            <person name="Yoshinaga Y."/>
            <person name="Zwiers L.-H."/>
            <person name="Turgeon B."/>
            <person name="Goodwin S."/>
            <person name="Spatafora J."/>
            <person name="Crous P."/>
            <person name="Grigoriev I."/>
        </authorList>
    </citation>
    <scope>NUCLEOTIDE SEQUENCE</scope>
    <source>
        <strain evidence="7">CBS 627.86</strain>
    </source>
</reference>
<dbReference type="OrthoDB" id="1921208at2759"/>
<dbReference type="InterPro" id="IPR014710">
    <property type="entry name" value="RmlC-like_jellyroll"/>
</dbReference>
<accession>A0A6A5Z980</accession>
<evidence type="ECO:0000256" key="1">
    <source>
        <dbReference type="ARBA" id="ARBA00004613"/>
    </source>
</evidence>
<evidence type="ECO:0000256" key="3">
    <source>
        <dbReference type="ARBA" id="ARBA00022525"/>
    </source>
</evidence>
<dbReference type="PANTHER" id="PTHR31238">
    <property type="entry name" value="GERMIN-LIKE PROTEIN SUBFAMILY 3 MEMBER 3"/>
    <property type="match status" value="1"/>
</dbReference>
<keyword evidence="4" id="KW-0479">Metal-binding</keyword>
<organism evidence="7 8">
    <name type="scientific">Lophiotrema nucula</name>
    <dbReference type="NCBI Taxonomy" id="690887"/>
    <lineage>
        <taxon>Eukaryota</taxon>
        <taxon>Fungi</taxon>
        <taxon>Dikarya</taxon>
        <taxon>Ascomycota</taxon>
        <taxon>Pezizomycotina</taxon>
        <taxon>Dothideomycetes</taxon>
        <taxon>Pleosporomycetidae</taxon>
        <taxon>Pleosporales</taxon>
        <taxon>Lophiotremataceae</taxon>
        <taxon>Lophiotrema</taxon>
    </lineage>
</organism>
<comment type="subcellular location">
    <subcellularLocation>
        <location evidence="1">Secreted</location>
    </subcellularLocation>
</comment>
<dbReference type="CDD" id="cd02241">
    <property type="entry name" value="cupin_OxOx"/>
    <property type="match status" value="1"/>
</dbReference>
<feature type="domain" description="Cupin type-1" evidence="6">
    <location>
        <begin position="38"/>
        <end position="183"/>
    </location>
</feature>
<evidence type="ECO:0000313" key="8">
    <source>
        <dbReference type="Proteomes" id="UP000799770"/>
    </source>
</evidence>
<comment type="similarity">
    <text evidence="2">Belongs to the germin family.</text>
</comment>
<name>A0A6A5Z980_9PLEO</name>
<dbReference type="InterPro" id="IPR001929">
    <property type="entry name" value="Germin"/>
</dbReference>
<dbReference type="GO" id="GO:0030145">
    <property type="term" value="F:manganese ion binding"/>
    <property type="evidence" value="ECO:0007669"/>
    <property type="project" value="InterPro"/>
</dbReference>
<dbReference type="SUPFAM" id="SSF51182">
    <property type="entry name" value="RmlC-like cupins"/>
    <property type="match status" value="1"/>
</dbReference>
<keyword evidence="8" id="KW-1185">Reference proteome</keyword>
<dbReference type="Proteomes" id="UP000799770">
    <property type="component" value="Unassembled WGS sequence"/>
</dbReference>
<evidence type="ECO:0000256" key="2">
    <source>
        <dbReference type="ARBA" id="ARBA00007456"/>
    </source>
</evidence>
<evidence type="ECO:0000313" key="7">
    <source>
        <dbReference type="EMBL" id="KAF2115297.1"/>
    </source>
</evidence>
<evidence type="ECO:0000256" key="4">
    <source>
        <dbReference type="ARBA" id="ARBA00022723"/>
    </source>
</evidence>
<dbReference type="Gene3D" id="2.60.120.10">
    <property type="entry name" value="Jelly Rolls"/>
    <property type="match status" value="1"/>
</dbReference>
<dbReference type="AlphaFoldDB" id="A0A6A5Z980"/>
<keyword evidence="5" id="KW-0464">Manganese</keyword>
<evidence type="ECO:0000259" key="6">
    <source>
        <dbReference type="SMART" id="SM00835"/>
    </source>
</evidence>
<keyword evidence="3" id="KW-0964">Secreted</keyword>
<protein>
    <submittedName>
        <fullName evidence="7">RmlC-like cupin domain-containing protein</fullName>
    </submittedName>
</protein>
<dbReference type="PRINTS" id="PR00325">
    <property type="entry name" value="GERMIN"/>
</dbReference>
<gene>
    <name evidence="7" type="ORF">BDV96DRAFT_493480</name>
</gene>
<dbReference type="GO" id="GO:0005576">
    <property type="term" value="C:extracellular region"/>
    <property type="evidence" value="ECO:0007669"/>
    <property type="project" value="UniProtKB-SubCell"/>
</dbReference>